<comment type="catalytic activity">
    <reaction evidence="1 6">
        <text>6-phospho-D-glucono-1,5-lactone + H2O = 6-phospho-D-gluconate + H(+)</text>
        <dbReference type="Rhea" id="RHEA:12556"/>
        <dbReference type="ChEBI" id="CHEBI:15377"/>
        <dbReference type="ChEBI" id="CHEBI:15378"/>
        <dbReference type="ChEBI" id="CHEBI:57955"/>
        <dbReference type="ChEBI" id="CHEBI:58759"/>
        <dbReference type="EC" id="3.1.1.31"/>
    </reaction>
</comment>
<dbReference type="InterPro" id="IPR005900">
    <property type="entry name" value="6-phosphogluconolactonase_DevB"/>
</dbReference>
<dbReference type="EMBL" id="SDIL01000011">
    <property type="protein sequence ID" value="RXK41175.1"/>
    <property type="molecule type" value="Genomic_DNA"/>
</dbReference>
<comment type="caution">
    <text evidence="8">The sequence shown here is derived from an EMBL/GenBank/DDBJ whole genome shotgun (WGS) entry which is preliminary data.</text>
</comment>
<name>A0A4Q1BSZ4_TREME</name>
<evidence type="ECO:0000256" key="5">
    <source>
        <dbReference type="ARBA" id="ARBA00022801"/>
    </source>
</evidence>
<dbReference type="GO" id="GO:0006098">
    <property type="term" value="P:pentose-phosphate shunt"/>
    <property type="evidence" value="ECO:0007669"/>
    <property type="project" value="UniProtKB-UniPathway"/>
</dbReference>
<dbReference type="VEuPathDB" id="FungiDB:TREMEDRAFT_40439"/>
<evidence type="ECO:0000313" key="9">
    <source>
        <dbReference type="Proteomes" id="UP000289152"/>
    </source>
</evidence>
<comment type="pathway">
    <text evidence="2 6">Carbohydrate degradation; pentose phosphate pathway; D-ribulose 5-phosphate from D-glucose 6-phosphate (oxidative stage): step 2/3.</text>
</comment>
<evidence type="ECO:0000256" key="4">
    <source>
        <dbReference type="ARBA" id="ARBA00013198"/>
    </source>
</evidence>
<comment type="function">
    <text evidence="6">Hydrolysis of 6-phosphogluconolactone to 6-phosphogluconate.</text>
</comment>
<organism evidence="8 9">
    <name type="scientific">Tremella mesenterica</name>
    <name type="common">Jelly fungus</name>
    <dbReference type="NCBI Taxonomy" id="5217"/>
    <lineage>
        <taxon>Eukaryota</taxon>
        <taxon>Fungi</taxon>
        <taxon>Dikarya</taxon>
        <taxon>Basidiomycota</taxon>
        <taxon>Agaricomycotina</taxon>
        <taxon>Tremellomycetes</taxon>
        <taxon>Tremellales</taxon>
        <taxon>Tremellaceae</taxon>
        <taxon>Tremella</taxon>
    </lineage>
</organism>
<dbReference type="OMA" id="YQLFEFE"/>
<dbReference type="Gene3D" id="3.40.50.1360">
    <property type="match status" value="1"/>
</dbReference>
<dbReference type="EC" id="3.1.1.31" evidence="4 6"/>
<evidence type="ECO:0000256" key="2">
    <source>
        <dbReference type="ARBA" id="ARBA00004961"/>
    </source>
</evidence>
<evidence type="ECO:0000313" key="8">
    <source>
        <dbReference type="EMBL" id="RXK41175.1"/>
    </source>
</evidence>
<keyword evidence="9" id="KW-1185">Reference proteome</keyword>
<sequence length="303" mass="33906">MPNSHSAPPVLYTFPNSEHLMSSLANFILKAQSEAIAKRGSFTIALSGGSLPEHLVSLVNLQGVHWEKWQIFFSDERLVPLDHPDSNYAACAKAFLDHVPINREQIHTINTDLFTEATIKDPTREDGDEDEAVEIADDYEKQLVSIFAGANSARYPTFDLILLGMGPDGHTCSLFPGHELLNESNRWVAEIEDSPKPPKRRITFTYPVLNHAVRCAFVVKGGENKQDTLATILDRPEEGLPCSRVRPASPGLVFWFVNEIAAVKVKFPKTAYKWLDDDKPGNDPIALEREKLKKEMDEAVKED</sequence>
<dbReference type="FunFam" id="3.40.50.1360:FF:000005">
    <property type="entry name" value="6-phosphogluconolactonase"/>
    <property type="match status" value="1"/>
</dbReference>
<evidence type="ECO:0000256" key="3">
    <source>
        <dbReference type="ARBA" id="ARBA00010662"/>
    </source>
</evidence>
<dbReference type="InterPro" id="IPR039104">
    <property type="entry name" value="6PGL"/>
</dbReference>
<accession>A0A4Q1BSZ4</accession>
<dbReference type="SUPFAM" id="SSF100950">
    <property type="entry name" value="NagB/RpiA/CoA transferase-like"/>
    <property type="match status" value="1"/>
</dbReference>
<dbReference type="AlphaFoldDB" id="A0A4Q1BSZ4"/>
<dbReference type="NCBIfam" id="TIGR01198">
    <property type="entry name" value="pgl"/>
    <property type="match status" value="1"/>
</dbReference>
<protein>
    <recommendedName>
        <fullName evidence="4 6">6-phosphogluconolactonase</fullName>
        <shortName evidence="6">6PGL</shortName>
        <ecNumber evidence="4 6">3.1.1.31</ecNumber>
    </recommendedName>
</protein>
<reference evidence="8 9" key="1">
    <citation type="submission" date="2016-06" db="EMBL/GenBank/DDBJ databases">
        <title>Evolution of pathogenesis and genome organization in the Tremellales.</title>
        <authorList>
            <person name="Cuomo C."/>
            <person name="Litvintseva A."/>
            <person name="Heitman J."/>
            <person name="Chen Y."/>
            <person name="Sun S."/>
            <person name="Springer D."/>
            <person name="Dromer F."/>
            <person name="Young S."/>
            <person name="Zeng Q."/>
            <person name="Chapman S."/>
            <person name="Gujja S."/>
            <person name="Saif S."/>
            <person name="Birren B."/>
        </authorList>
    </citation>
    <scope>NUCLEOTIDE SEQUENCE [LARGE SCALE GENOMIC DNA]</scope>
    <source>
        <strain evidence="8 9">ATCC 28783</strain>
    </source>
</reference>
<evidence type="ECO:0000259" key="7">
    <source>
        <dbReference type="Pfam" id="PF01182"/>
    </source>
</evidence>
<dbReference type="InParanoid" id="A0A4Q1BSZ4"/>
<dbReference type="GO" id="GO:0017057">
    <property type="term" value="F:6-phosphogluconolactonase activity"/>
    <property type="evidence" value="ECO:0007669"/>
    <property type="project" value="UniProtKB-UniRule"/>
</dbReference>
<feature type="domain" description="Glucosamine/galactosamine-6-phosphate isomerase" evidence="7">
    <location>
        <begin position="16"/>
        <end position="249"/>
    </location>
</feature>
<dbReference type="UniPathway" id="UPA00115">
    <property type="reaction ID" value="UER00409"/>
</dbReference>
<comment type="similarity">
    <text evidence="3 6">Belongs to the glucosamine/galactosamine-6-phosphate isomerase family. 6-phosphogluconolactonase subfamily.</text>
</comment>
<dbReference type="OrthoDB" id="432544at2759"/>
<evidence type="ECO:0000256" key="1">
    <source>
        <dbReference type="ARBA" id="ARBA00000832"/>
    </source>
</evidence>
<dbReference type="InterPro" id="IPR006148">
    <property type="entry name" value="Glc/Gal-6P_isomerase"/>
</dbReference>
<dbReference type="Pfam" id="PF01182">
    <property type="entry name" value="Glucosamine_iso"/>
    <property type="match status" value="1"/>
</dbReference>
<dbReference type="FunCoup" id="A0A4Q1BSZ4">
    <property type="interactions" value="409"/>
</dbReference>
<dbReference type="STRING" id="5217.A0A4Q1BSZ4"/>
<proteinExistence type="inferred from homology"/>
<dbReference type="InterPro" id="IPR037171">
    <property type="entry name" value="NagB/RpiA_transferase-like"/>
</dbReference>
<dbReference type="Proteomes" id="UP000289152">
    <property type="component" value="Unassembled WGS sequence"/>
</dbReference>
<dbReference type="PANTHER" id="PTHR11054">
    <property type="entry name" value="6-PHOSPHOGLUCONOLACTONASE"/>
    <property type="match status" value="1"/>
</dbReference>
<evidence type="ECO:0000256" key="6">
    <source>
        <dbReference type="RuleBase" id="RU365095"/>
    </source>
</evidence>
<keyword evidence="5 6" id="KW-0378">Hydrolase</keyword>
<dbReference type="GO" id="GO:0005975">
    <property type="term" value="P:carbohydrate metabolic process"/>
    <property type="evidence" value="ECO:0007669"/>
    <property type="project" value="UniProtKB-UniRule"/>
</dbReference>
<dbReference type="CDD" id="cd01400">
    <property type="entry name" value="6PGL"/>
    <property type="match status" value="1"/>
</dbReference>
<gene>
    <name evidence="8" type="ORF">M231_01580</name>
</gene>
<dbReference type="PANTHER" id="PTHR11054:SF0">
    <property type="entry name" value="6-PHOSPHOGLUCONOLACTONASE"/>
    <property type="match status" value="1"/>
</dbReference>